<protein>
    <recommendedName>
        <fullName evidence="1">PIN domain-containing protein</fullName>
    </recommendedName>
</protein>
<dbReference type="InterPro" id="IPR029060">
    <property type="entry name" value="PIN-like_dom_sf"/>
</dbReference>
<proteinExistence type="predicted"/>
<feature type="domain" description="PIN" evidence="1">
    <location>
        <begin position="2"/>
        <end position="95"/>
    </location>
</feature>
<dbReference type="Proteomes" id="UP000680038">
    <property type="component" value="Unassembled WGS sequence"/>
</dbReference>
<accession>A0A916J932</accession>
<dbReference type="InterPro" id="IPR002716">
    <property type="entry name" value="PIN_dom"/>
</dbReference>
<dbReference type="Gene3D" id="3.40.50.1010">
    <property type="entry name" value="5'-nuclease"/>
    <property type="match status" value="1"/>
</dbReference>
<organism evidence="2 3">
    <name type="scientific">Dyadobacter helix</name>
    <dbReference type="NCBI Taxonomy" id="2822344"/>
    <lineage>
        <taxon>Bacteria</taxon>
        <taxon>Pseudomonadati</taxon>
        <taxon>Bacteroidota</taxon>
        <taxon>Cytophagia</taxon>
        <taxon>Cytophagales</taxon>
        <taxon>Spirosomataceae</taxon>
        <taxon>Dyadobacter</taxon>
    </lineage>
</organism>
<dbReference type="EMBL" id="CAJRAF010000001">
    <property type="protein sequence ID" value="CAG4991557.1"/>
    <property type="molecule type" value="Genomic_DNA"/>
</dbReference>
<comment type="caution">
    <text evidence="2">The sequence shown here is derived from an EMBL/GenBank/DDBJ whole genome shotgun (WGS) entry which is preliminary data.</text>
</comment>
<evidence type="ECO:0000259" key="1">
    <source>
        <dbReference type="Pfam" id="PF01850"/>
    </source>
</evidence>
<reference evidence="2" key="1">
    <citation type="submission" date="2021-04" db="EMBL/GenBank/DDBJ databases">
        <authorList>
            <person name="Rodrigo-Torres L."/>
            <person name="Arahal R. D."/>
            <person name="Lucena T."/>
        </authorList>
    </citation>
    <scope>NUCLEOTIDE SEQUENCE</scope>
    <source>
        <strain evidence="2">CECT 9275</strain>
    </source>
</reference>
<name>A0A916J932_9BACT</name>
<dbReference type="SUPFAM" id="SSF88723">
    <property type="entry name" value="PIN domain-like"/>
    <property type="match status" value="1"/>
</dbReference>
<sequence length="107" mass="12416">MVVAELRSLALQNKWGIIKRQELDIYLNEFVRIDKMTNEIVNRYAEIDAYSQGKLDTKPFADSARNMGKNDLWIAAITSVLNATLITTDKDFQHLHKHFLQVAYFDI</sequence>
<dbReference type="Pfam" id="PF01850">
    <property type="entry name" value="PIN"/>
    <property type="match status" value="1"/>
</dbReference>
<evidence type="ECO:0000313" key="3">
    <source>
        <dbReference type="Proteomes" id="UP000680038"/>
    </source>
</evidence>
<keyword evidence="3" id="KW-1185">Reference proteome</keyword>
<dbReference type="AlphaFoldDB" id="A0A916J932"/>
<gene>
    <name evidence="2" type="ORF">DYBT9275_00778</name>
</gene>
<evidence type="ECO:0000313" key="2">
    <source>
        <dbReference type="EMBL" id="CAG4991557.1"/>
    </source>
</evidence>